<dbReference type="SUPFAM" id="SSF52833">
    <property type="entry name" value="Thioredoxin-like"/>
    <property type="match status" value="1"/>
</dbReference>
<feature type="transmembrane region" description="Helical" evidence="2">
    <location>
        <begin position="12"/>
        <end position="34"/>
    </location>
</feature>
<gene>
    <name evidence="4" type="ORF">A2664_04725</name>
</gene>
<dbReference type="InterPro" id="IPR036249">
    <property type="entry name" value="Thioredoxin-like_sf"/>
</dbReference>
<dbReference type="PANTHER" id="PTHR13887">
    <property type="entry name" value="GLUTATHIONE S-TRANSFERASE KAPPA"/>
    <property type="match status" value="1"/>
</dbReference>
<evidence type="ECO:0000259" key="3">
    <source>
        <dbReference type="PROSITE" id="PS51352"/>
    </source>
</evidence>
<evidence type="ECO:0000256" key="2">
    <source>
        <dbReference type="SAM" id="Phobius"/>
    </source>
</evidence>
<dbReference type="PROSITE" id="PS51352">
    <property type="entry name" value="THIOREDOXIN_2"/>
    <property type="match status" value="1"/>
</dbReference>
<dbReference type="STRING" id="1802301.A2664_04725"/>
<evidence type="ECO:0000313" key="4">
    <source>
        <dbReference type="EMBL" id="OHA18783.1"/>
    </source>
</evidence>
<dbReference type="Pfam" id="PF13462">
    <property type="entry name" value="Thioredoxin_4"/>
    <property type="match status" value="1"/>
</dbReference>
<organism evidence="4 5">
    <name type="scientific">Candidatus Taylorbacteria bacterium RIFCSPHIGHO2_01_FULL_46_22b</name>
    <dbReference type="NCBI Taxonomy" id="1802301"/>
    <lineage>
        <taxon>Bacteria</taxon>
        <taxon>Candidatus Tayloriibacteriota</taxon>
    </lineage>
</organism>
<comment type="similarity">
    <text evidence="1">Belongs to the thioredoxin family. DsbA subfamily.</text>
</comment>
<dbReference type="Gene3D" id="3.40.30.10">
    <property type="entry name" value="Glutaredoxin"/>
    <property type="match status" value="1"/>
</dbReference>
<keyword evidence="2" id="KW-0812">Transmembrane</keyword>
<dbReference type="InterPro" id="IPR012336">
    <property type="entry name" value="Thioredoxin-like_fold"/>
</dbReference>
<dbReference type="AlphaFoldDB" id="A0A1G2M4P6"/>
<dbReference type="Proteomes" id="UP000178873">
    <property type="component" value="Unassembled WGS sequence"/>
</dbReference>
<accession>A0A1G2M4P6</accession>
<dbReference type="PANTHER" id="PTHR13887:SF55">
    <property type="entry name" value="SLR0313 PROTEIN"/>
    <property type="match status" value="1"/>
</dbReference>
<evidence type="ECO:0000256" key="1">
    <source>
        <dbReference type="ARBA" id="ARBA00005791"/>
    </source>
</evidence>
<feature type="domain" description="Thioredoxin" evidence="3">
    <location>
        <begin position="37"/>
        <end position="224"/>
    </location>
</feature>
<dbReference type="EMBL" id="MHRF01000001">
    <property type="protein sequence ID" value="OHA18783.1"/>
    <property type="molecule type" value="Genomic_DNA"/>
</dbReference>
<keyword evidence="2" id="KW-1133">Transmembrane helix</keyword>
<evidence type="ECO:0000313" key="5">
    <source>
        <dbReference type="Proteomes" id="UP000178873"/>
    </source>
</evidence>
<name>A0A1G2M4P6_9BACT</name>
<keyword evidence="2" id="KW-0472">Membrane</keyword>
<reference evidence="4 5" key="1">
    <citation type="journal article" date="2016" name="Nat. Commun.">
        <title>Thousands of microbial genomes shed light on interconnected biogeochemical processes in an aquifer system.</title>
        <authorList>
            <person name="Anantharaman K."/>
            <person name="Brown C.T."/>
            <person name="Hug L.A."/>
            <person name="Sharon I."/>
            <person name="Castelle C.J."/>
            <person name="Probst A.J."/>
            <person name="Thomas B.C."/>
            <person name="Singh A."/>
            <person name="Wilkins M.J."/>
            <person name="Karaoz U."/>
            <person name="Brodie E.L."/>
            <person name="Williams K.H."/>
            <person name="Hubbard S.S."/>
            <person name="Banfield J.F."/>
        </authorList>
    </citation>
    <scope>NUCLEOTIDE SEQUENCE [LARGE SCALE GENOMIC DNA]</scope>
</reference>
<comment type="caution">
    <text evidence="4">The sequence shown here is derived from an EMBL/GenBank/DDBJ whole genome shotgun (WGS) entry which is preliminary data.</text>
</comment>
<dbReference type="InterPro" id="IPR013766">
    <property type="entry name" value="Thioredoxin_domain"/>
</dbReference>
<protein>
    <recommendedName>
        <fullName evidence="3">Thioredoxin domain-containing protein</fullName>
    </recommendedName>
</protein>
<sequence length="227" mass="24516">MDANQLSGKRIGLWVGGALVLTAVIIGAFLLAGAKPGEAPESKPVASLPPVSESDWVIGSATSTNVLIEYSDFQCPACASYFPLVEQVVKEYSGEIKFVYRHFPLAQHPYAPSASAASEAAGMQGKFWEMYRILFENQTEWVAAADESAAKKLFAVYAARLGLNATQFSSDIEKAEVADKVMEQYRGGVAAEVNATPTFFMNGYKLQNPTGLASFKQQIDEIIAKSN</sequence>
<proteinExistence type="inferred from homology"/>